<dbReference type="AlphaFoldDB" id="A0AAQ3PYV6"/>
<gene>
    <name evidence="1" type="ORF">RBI15_05460</name>
</gene>
<accession>A0AAQ3PYV6</accession>
<dbReference type="EMBL" id="CP132968">
    <property type="protein sequence ID" value="WMD17536.1"/>
    <property type="molecule type" value="Genomic_DNA"/>
</dbReference>
<dbReference type="RefSeq" id="WP_306858039.1">
    <property type="nucleotide sequence ID" value="NZ_CP132968.1"/>
</dbReference>
<protein>
    <submittedName>
        <fullName evidence="1">Uncharacterized protein</fullName>
    </submittedName>
</protein>
<organism evidence="1 2">
    <name type="scientific">Anaerostipes hadrus</name>
    <dbReference type="NCBI Taxonomy" id="649756"/>
    <lineage>
        <taxon>Bacteria</taxon>
        <taxon>Bacillati</taxon>
        <taxon>Bacillota</taxon>
        <taxon>Clostridia</taxon>
        <taxon>Lachnospirales</taxon>
        <taxon>Lachnospiraceae</taxon>
        <taxon>Anaerostipes</taxon>
    </lineage>
</organism>
<dbReference type="Proteomes" id="UP001243496">
    <property type="component" value="Chromosome"/>
</dbReference>
<sequence>MKIETYNGKFDNEIISRILSIQNDEAKRILVSNDEIRFAEKVTIMDQRTKSKH</sequence>
<name>A0AAQ3PYV6_ANAHA</name>
<evidence type="ECO:0000313" key="2">
    <source>
        <dbReference type="Proteomes" id="UP001243496"/>
    </source>
</evidence>
<dbReference type="GeneID" id="92740830"/>
<reference evidence="1" key="1">
    <citation type="submission" date="2023-08" db="EMBL/GenBank/DDBJ databases">
        <title>Complete Genome Sequences of butyrate producing Anaerostipes hadrus strains BA1 and GIF7 isolated from the terminal ileum of a healthy lean male.</title>
        <authorList>
            <person name="Low A."/>
            <person name="Sheludchenko M."/>
            <person name="Cheng H.E."/>
            <person name="Koh X.Q."/>
            <person name="Lee J."/>
        </authorList>
    </citation>
    <scope>NUCLEOTIDE SEQUENCE</scope>
    <source>
        <strain evidence="1">BA1</strain>
    </source>
</reference>
<proteinExistence type="predicted"/>
<evidence type="ECO:0000313" key="1">
    <source>
        <dbReference type="EMBL" id="WMD17536.1"/>
    </source>
</evidence>